<comment type="caution">
    <text evidence="10">The sequence shown here is derived from an EMBL/GenBank/DDBJ whole genome shotgun (WGS) entry which is preliminary data.</text>
</comment>
<evidence type="ECO:0000256" key="9">
    <source>
        <dbReference type="HAMAP-Rule" id="MF_00422"/>
    </source>
</evidence>
<evidence type="ECO:0000313" key="10">
    <source>
        <dbReference type="EMBL" id="ROO25503.1"/>
    </source>
</evidence>
<evidence type="ECO:0000256" key="2">
    <source>
        <dbReference type="ARBA" id="ARBA00022448"/>
    </source>
</evidence>
<evidence type="ECO:0000256" key="6">
    <source>
        <dbReference type="ARBA" id="ARBA00022989"/>
    </source>
</evidence>
<dbReference type="GO" id="GO:0006605">
    <property type="term" value="P:protein targeting"/>
    <property type="evidence" value="ECO:0007669"/>
    <property type="project" value="UniProtKB-UniRule"/>
</dbReference>
<dbReference type="PANTHER" id="PTHR33910">
    <property type="entry name" value="PROTEIN TRANSLOCASE SUBUNIT SECE"/>
    <property type="match status" value="1"/>
</dbReference>
<evidence type="ECO:0000256" key="7">
    <source>
        <dbReference type="ARBA" id="ARBA00023010"/>
    </source>
</evidence>
<dbReference type="InterPro" id="IPR005807">
    <property type="entry name" value="SecE_bac"/>
</dbReference>
<keyword evidence="3 9" id="KW-1003">Cell membrane</keyword>
<dbReference type="GO" id="GO:0009306">
    <property type="term" value="P:protein secretion"/>
    <property type="evidence" value="ECO:0007669"/>
    <property type="project" value="UniProtKB-UniRule"/>
</dbReference>
<organism evidence="10 11">
    <name type="scientific">Salinisphaera japonica YTM-1</name>
    <dbReference type="NCBI Taxonomy" id="1209778"/>
    <lineage>
        <taxon>Bacteria</taxon>
        <taxon>Pseudomonadati</taxon>
        <taxon>Pseudomonadota</taxon>
        <taxon>Gammaproteobacteria</taxon>
        <taxon>Salinisphaerales</taxon>
        <taxon>Salinisphaeraceae</taxon>
        <taxon>Salinisphaera</taxon>
    </lineage>
</organism>
<dbReference type="GO" id="GO:0008320">
    <property type="term" value="F:protein transmembrane transporter activity"/>
    <property type="evidence" value="ECO:0007669"/>
    <property type="project" value="UniProtKB-UniRule"/>
</dbReference>
<comment type="subunit">
    <text evidence="9">Component of the Sec protein translocase complex. Heterotrimer consisting of SecY, SecE and SecG subunits. The heterotrimers can form oligomers, although 1 heterotrimer is thought to be able to translocate proteins. Interacts with the ribosome. Interacts with SecDF, and other proteins may be involved. Interacts with SecA.</text>
</comment>
<dbReference type="Pfam" id="PF00584">
    <property type="entry name" value="SecE"/>
    <property type="match status" value="1"/>
</dbReference>
<evidence type="ECO:0000256" key="3">
    <source>
        <dbReference type="ARBA" id="ARBA00022475"/>
    </source>
</evidence>
<dbReference type="AlphaFoldDB" id="A0A423PIU5"/>
<dbReference type="InParanoid" id="A0A423PIU5"/>
<keyword evidence="11" id="KW-1185">Reference proteome</keyword>
<feature type="transmembrane region" description="Helical" evidence="9">
    <location>
        <begin position="12"/>
        <end position="34"/>
    </location>
</feature>
<evidence type="ECO:0000256" key="5">
    <source>
        <dbReference type="ARBA" id="ARBA00022927"/>
    </source>
</evidence>
<keyword evidence="2 9" id="KW-0813">Transport</keyword>
<keyword evidence="5 9" id="KW-0653">Protein transport</keyword>
<keyword evidence="4 9" id="KW-0812">Transmembrane</keyword>
<dbReference type="EMBL" id="AYKG01000047">
    <property type="protein sequence ID" value="ROO25503.1"/>
    <property type="molecule type" value="Genomic_DNA"/>
</dbReference>
<accession>A0A423PIU5</accession>
<dbReference type="PRINTS" id="PR01650">
    <property type="entry name" value="SECETRNLCASE"/>
</dbReference>
<dbReference type="Proteomes" id="UP000285310">
    <property type="component" value="Unassembled WGS sequence"/>
</dbReference>
<keyword evidence="6 9" id="KW-1133">Transmembrane helix</keyword>
<evidence type="ECO:0000256" key="8">
    <source>
        <dbReference type="ARBA" id="ARBA00023136"/>
    </source>
</evidence>
<evidence type="ECO:0000256" key="1">
    <source>
        <dbReference type="ARBA" id="ARBA00004370"/>
    </source>
</evidence>
<proteinExistence type="inferred from homology"/>
<gene>
    <name evidence="9" type="primary">secE</name>
    <name evidence="10" type="ORF">SAJA_13075</name>
</gene>
<dbReference type="InterPro" id="IPR038379">
    <property type="entry name" value="SecE_sf"/>
</dbReference>
<dbReference type="Gene3D" id="1.20.5.1030">
    <property type="entry name" value="Preprotein translocase secy subunit"/>
    <property type="match status" value="1"/>
</dbReference>
<keyword evidence="8 9" id="KW-0472">Membrane</keyword>
<dbReference type="GO" id="GO:0043952">
    <property type="term" value="P:protein transport by the Sec complex"/>
    <property type="evidence" value="ECO:0007669"/>
    <property type="project" value="UniProtKB-UniRule"/>
</dbReference>
<sequence>MATSEQRSSSALDTALLWLAILVLFVSIAGYYYFTAYSDLVRVLGMLAGAGVAAAIAFQSQIGKTAWSYVQGSRTELRRVVWPTRRETVQTTLLVVVFVLILAAFIWALDVVLAYAVTLLTGRA</sequence>
<reference evidence="10 11" key="1">
    <citation type="submission" date="2013-10" db="EMBL/GenBank/DDBJ databases">
        <title>Salinisphaera japonica YTM-1 Genome Sequencing.</title>
        <authorList>
            <person name="Lai Q."/>
            <person name="Li C."/>
            <person name="Shao Z."/>
        </authorList>
    </citation>
    <scope>NUCLEOTIDE SEQUENCE [LARGE SCALE GENOMIC DNA]</scope>
    <source>
        <strain evidence="10 11">YTM-1</strain>
    </source>
</reference>
<protein>
    <recommendedName>
        <fullName evidence="9">Protein translocase subunit SecE</fullName>
    </recommendedName>
</protein>
<dbReference type="PROSITE" id="PS01067">
    <property type="entry name" value="SECE_SEC61G"/>
    <property type="match status" value="1"/>
</dbReference>
<comment type="caution">
    <text evidence="9">Lacks conserved residue(s) required for the propagation of feature annotation.</text>
</comment>
<dbReference type="HAMAP" id="MF_00422">
    <property type="entry name" value="SecE"/>
    <property type="match status" value="1"/>
</dbReference>
<dbReference type="FunCoup" id="A0A423PIU5">
    <property type="interactions" value="94"/>
</dbReference>
<comment type="similarity">
    <text evidence="9">Belongs to the SecE/SEC61-gamma family.</text>
</comment>
<dbReference type="GO" id="GO:0005886">
    <property type="term" value="C:plasma membrane"/>
    <property type="evidence" value="ECO:0007669"/>
    <property type="project" value="UniProtKB-UniRule"/>
</dbReference>
<keyword evidence="7 9" id="KW-0811">Translocation</keyword>
<dbReference type="InterPro" id="IPR001901">
    <property type="entry name" value="Translocase_SecE/Sec61-g"/>
</dbReference>
<comment type="function">
    <text evidence="9">Essential subunit of the Sec protein translocation channel SecYEG. Clamps together the 2 halves of SecY. May contact the channel plug during translocation.</text>
</comment>
<dbReference type="RefSeq" id="WP_123659075.1">
    <property type="nucleotide sequence ID" value="NZ_AYKG01000047.1"/>
</dbReference>
<dbReference type="NCBIfam" id="TIGR00964">
    <property type="entry name" value="secE_bact"/>
    <property type="match status" value="1"/>
</dbReference>
<comment type="subcellular location">
    <subcellularLocation>
        <location evidence="1">Membrane</location>
    </subcellularLocation>
</comment>
<evidence type="ECO:0000313" key="11">
    <source>
        <dbReference type="Proteomes" id="UP000285310"/>
    </source>
</evidence>
<feature type="transmembrane region" description="Helical" evidence="9">
    <location>
        <begin position="40"/>
        <end position="58"/>
    </location>
</feature>
<name>A0A423PIU5_9GAMM</name>
<evidence type="ECO:0000256" key="4">
    <source>
        <dbReference type="ARBA" id="ARBA00022692"/>
    </source>
</evidence>
<dbReference type="OrthoDB" id="9806365at2"/>
<feature type="transmembrane region" description="Helical" evidence="9">
    <location>
        <begin position="93"/>
        <end position="117"/>
    </location>
</feature>
<dbReference type="GO" id="GO:0065002">
    <property type="term" value="P:intracellular protein transmembrane transport"/>
    <property type="evidence" value="ECO:0007669"/>
    <property type="project" value="UniProtKB-UniRule"/>
</dbReference>
<dbReference type="PANTHER" id="PTHR33910:SF1">
    <property type="entry name" value="PROTEIN TRANSLOCASE SUBUNIT SECE"/>
    <property type="match status" value="1"/>
</dbReference>